<name>A0ABT7V735_9ACTN</name>
<dbReference type="EMBL" id="JAUDDZ010000002">
    <property type="protein sequence ID" value="MDM8274296.1"/>
    <property type="molecule type" value="Genomic_DNA"/>
</dbReference>
<gene>
    <name evidence="2" type="ORF">QUW28_02105</name>
</gene>
<dbReference type="CDD" id="cd00851">
    <property type="entry name" value="MTH1175"/>
    <property type="match status" value="1"/>
</dbReference>
<protein>
    <submittedName>
        <fullName evidence="2">NifB/NifX family molybdenum-iron cluster-binding protein</fullName>
    </submittedName>
</protein>
<evidence type="ECO:0000313" key="2">
    <source>
        <dbReference type="EMBL" id="MDM8274296.1"/>
    </source>
</evidence>
<keyword evidence="3" id="KW-1185">Reference proteome</keyword>
<accession>A0ABT7V735</accession>
<dbReference type="Gene3D" id="3.30.420.130">
    <property type="entry name" value="Dinitrogenase iron-molybdenum cofactor biosynthesis domain"/>
    <property type="match status" value="1"/>
</dbReference>
<dbReference type="Proteomes" id="UP001529421">
    <property type="component" value="Unassembled WGS sequence"/>
</dbReference>
<sequence length="120" mass="12194">MKVAIPTMGEGGLDCERSGHFGHCDCFTVVDIDDGKVGAVQVLENPPHEEGGCMRPVSLLADAGIDAIVAAGMGMRPMMGFAQAGITVLFDNTTPGVGAVAELAAAGALPEMGSENACHH</sequence>
<dbReference type="PANTHER" id="PTHR42983">
    <property type="entry name" value="DINITROGENASE IRON-MOLYBDENUM COFACTOR PROTEIN-RELATED"/>
    <property type="match status" value="1"/>
</dbReference>
<dbReference type="InterPro" id="IPR036105">
    <property type="entry name" value="DiNase_FeMo-co_biosyn_sf"/>
</dbReference>
<dbReference type="SUPFAM" id="SSF53146">
    <property type="entry name" value="Nitrogenase accessory factor-like"/>
    <property type="match status" value="1"/>
</dbReference>
<comment type="caution">
    <text evidence="2">The sequence shown here is derived from an EMBL/GenBank/DDBJ whole genome shotgun (WGS) entry which is preliminary data.</text>
</comment>
<dbReference type="PANTHER" id="PTHR42983:SF1">
    <property type="entry name" value="IRON-MOLYBDENUM PROTEIN"/>
    <property type="match status" value="1"/>
</dbReference>
<organism evidence="2 3">
    <name type="scientific">Enorma phocaeensis</name>
    <dbReference type="NCBI Taxonomy" id="1871019"/>
    <lineage>
        <taxon>Bacteria</taxon>
        <taxon>Bacillati</taxon>
        <taxon>Actinomycetota</taxon>
        <taxon>Coriobacteriia</taxon>
        <taxon>Coriobacteriales</taxon>
        <taxon>Coriobacteriaceae</taxon>
        <taxon>Enorma</taxon>
    </lineage>
</organism>
<evidence type="ECO:0000313" key="3">
    <source>
        <dbReference type="Proteomes" id="UP001529421"/>
    </source>
</evidence>
<evidence type="ECO:0000259" key="1">
    <source>
        <dbReference type="Pfam" id="PF02579"/>
    </source>
</evidence>
<reference evidence="3" key="1">
    <citation type="submission" date="2023-06" db="EMBL/GenBank/DDBJ databases">
        <title>Identification and characterization of horizontal gene transfer across gut microbiota members of farm animals based on homology search.</title>
        <authorList>
            <person name="Zeman M."/>
            <person name="Kubasova T."/>
            <person name="Jahodarova E."/>
            <person name="Nykrynova M."/>
            <person name="Rychlik I."/>
        </authorList>
    </citation>
    <scope>NUCLEOTIDE SEQUENCE [LARGE SCALE GENOMIC DNA]</scope>
    <source>
        <strain evidence="3">154_Feed</strain>
    </source>
</reference>
<feature type="domain" description="Dinitrogenase iron-molybdenum cofactor biosynthesis" evidence="1">
    <location>
        <begin position="18"/>
        <end position="92"/>
    </location>
</feature>
<proteinExistence type="predicted"/>
<dbReference type="Pfam" id="PF02579">
    <property type="entry name" value="Nitro_FeMo-Co"/>
    <property type="match status" value="1"/>
</dbReference>
<dbReference type="InterPro" id="IPR003731">
    <property type="entry name" value="Di-Nase_FeMo-co_biosynth"/>
</dbReference>
<dbReference type="InterPro" id="IPR033913">
    <property type="entry name" value="MTH1175_dom"/>
</dbReference>